<dbReference type="Proteomes" id="UP000482960">
    <property type="component" value="Unassembled WGS sequence"/>
</dbReference>
<proteinExistence type="predicted"/>
<keyword evidence="3" id="KW-1185">Reference proteome</keyword>
<comment type="caution">
    <text evidence="2">The sequence shown here is derived from an EMBL/GenBank/DDBJ whole genome shotgun (WGS) entry which is preliminary data.</text>
</comment>
<gene>
    <name evidence="2" type="ORF">Prum_089180</name>
</gene>
<organism evidence="2 3">
    <name type="scientific">Phytohabitans rumicis</name>
    <dbReference type="NCBI Taxonomy" id="1076125"/>
    <lineage>
        <taxon>Bacteria</taxon>
        <taxon>Bacillati</taxon>
        <taxon>Actinomycetota</taxon>
        <taxon>Actinomycetes</taxon>
        <taxon>Micromonosporales</taxon>
        <taxon>Micromonosporaceae</taxon>
    </lineage>
</organism>
<keyword evidence="1" id="KW-0472">Membrane</keyword>
<accession>A0A6V8LM78</accession>
<dbReference type="EMBL" id="BLPG01000001">
    <property type="protein sequence ID" value="GFJ95276.1"/>
    <property type="molecule type" value="Genomic_DNA"/>
</dbReference>
<reference evidence="2 3" key="2">
    <citation type="submission" date="2020-03" db="EMBL/GenBank/DDBJ databases">
        <authorList>
            <person name="Ichikawa N."/>
            <person name="Kimura A."/>
            <person name="Kitahashi Y."/>
            <person name="Uohara A."/>
        </authorList>
    </citation>
    <scope>NUCLEOTIDE SEQUENCE [LARGE SCALE GENOMIC DNA]</scope>
    <source>
        <strain evidence="2 3">NBRC 108638</strain>
    </source>
</reference>
<dbReference type="AlphaFoldDB" id="A0A6V8LM78"/>
<name>A0A6V8LM78_9ACTN</name>
<keyword evidence="1" id="KW-0812">Transmembrane</keyword>
<feature type="transmembrane region" description="Helical" evidence="1">
    <location>
        <begin position="13"/>
        <end position="34"/>
    </location>
</feature>
<protein>
    <submittedName>
        <fullName evidence="2">Uncharacterized protein</fullName>
    </submittedName>
</protein>
<evidence type="ECO:0000313" key="2">
    <source>
        <dbReference type="EMBL" id="GFJ95276.1"/>
    </source>
</evidence>
<reference evidence="2 3" key="1">
    <citation type="submission" date="2020-03" db="EMBL/GenBank/DDBJ databases">
        <title>Whole genome shotgun sequence of Phytohabitans rumicis NBRC 108638.</title>
        <authorList>
            <person name="Komaki H."/>
            <person name="Tamura T."/>
        </authorList>
    </citation>
    <scope>NUCLEOTIDE SEQUENCE [LARGE SCALE GENOMIC DNA]</scope>
    <source>
        <strain evidence="2 3">NBRC 108638</strain>
    </source>
</reference>
<sequence>MAVVTPESTWVDVIIDLIPLLAAVIVLVGVALTVRQKARNDRKEQWWKRVQWAADAVASDDERRRCVGMSALIALISASHAIEHDDAGLLQAIISQVSLVSFADQSGGGASK</sequence>
<evidence type="ECO:0000313" key="3">
    <source>
        <dbReference type="Proteomes" id="UP000482960"/>
    </source>
</evidence>
<keyword evidence="1" id="KW-1133">Transmembrane helix</keyword>
<evidence type="ECO:0000256" key="1">
    <source>
        <dbReference type="SAM" id="Phobius"/>
    </source>
</evidence>